<dbReference type="FunCoup" id="A0A0S2M5T5">
    <property type="interactions" value="63"/>
</dbReference>
<evidence type="ECO:0000256" key="7">
    <source>
        <dbReference type="ARBA" id="ARBA00023157"/>
    </source>
</evidence>
<keyword evidence="4" id="KW-0732">Signal</keyword>
<dbReference type="PROSITE" id="PS51914">
    <property type="entry name" value="MRH"/>
    <property type="match status" value="1"/>
</dbReference>
<proteinExistence type="predicted"/>
<evidence type="ECO:0000256" key="2">
    <source>
        <dbReference type="ARBA" id="ARBA00022448"/>
    </source>
</evidence>
<dbReference type="GO" id="GO:0007034">
    <property type="term" value="P:vacuolar transport"/>
    <property type="evidence" value="ECO:0000318"/>
    <property type="project" value="GO_Central"/>
</dbReference>
<gene>
    <name evidence="11" type="ordered locus">CNH02735</name>
</gene>
<sequence>MKDKPCTLTLEDGTRYDLTQLASAKADYVTNVGDITYVFNVCRRVVSEVYRIEEPENVGAFMRDGYADFSLGEVNTTLTLSPMTDDPMIIMTDGSICPGNPGQTASTAIRFVCSQSDFNADKPIFITSLPPQDPCQFYFEWNTHLACRPGRKSPTRPTFPKGELDTHHYYFAFAVFLVIVLLTWFGGLTLYNRLYLKRRGLSQFPLPTFDYQSISIPSRNSNEQPGPNWDPSRRRSNRSGGYGHVRAEGHDGEERFAARYSLEEERD</sequence>
<evidence type="ECO:0000256" key="8">
    <source>
        <dbReference type="SAM" id="MobiDB-lite"/>
    </source>
</evidence>
<feature type="domain" description="MRH" evidence="10">
    <location>
        <begin position="4"/>
        <end position="149"/>
    </location>
</feature>
<keyword evidence="2" id="KW-0813">Transport</keyword>
<keyword evidence="5 9" id="KW-1133">Transmembrane helix</keyword>
<organism evidence="11 12">
    <name type="scientific">Cryptococcus deneoformans (strain JEC21 / ATCC MYA-565)</name>
    <name type="common">Cryptococcus neoformans var. neoformans serotype D</name>
    <dbReference type="NCBI Taxonomy" id="214684"/>
    <lineage>
        <taxon>Eukaryota</taxon>
        <taxon>Fungi</taxon>
        <taxon>Dikarya</taxon>
        <taxon>Basidiomycota</taxon>
        <taxon>Agaricomycotina</taxon>
        <taxon>Tremellomycetes</taxon>
        <taxon>Tremellales</taxon>
        <taxon>Cryptococcaceae</taxon>
        <taxon>Cryptococcus</taxon>
        <taxon>Cryptococcus neoformans species complex</taxon>
    </lineage>
</organism>
<dbReference type="PANTHER" id="PTHR15071:SF0">
    <property type="entry name" value="MANNOSE 6-PHOSPHATE RECEPTOR-LIKE PROTEIN 1"/>
    <property type="match status" value="1"/>
</dbReference>
<dbReference type="InParanoid" id="A0A0S2M5T5"/>
<dbReference type="GO" id="GO:0005770">
    <property type="term" value="C:late endosome"/>
    <property type="evidence" value="ECO:0000318"/>
    <property type="project" value="GO_Central"/>
</dbReference>
<evidence type="ECO:0000259" key="10">
    <source>
        <dbReference type="PROSITE" id="PS51914"/>
    </source>
</evidence>
<evidence type="ECO:0000256" key="1">
    <source>
        <dbReference type="ARBA" id="ARBA00004308"/>
    </source>
</evidence>
<dbReference type="InterPro" id="IPR000479">
    <property type="entry name" value="CIMR_rpt"/>
</dbReference>
<evidence type="ECO:0000256" key="4">
    <source>
        <dbReference type="ARBA" id="ARBA00022729"/>
    </source>
</evidence>
<dbReference type="GO" id="GO:0005537">
    <property type="term" value="F:D-mannose binding"/>
    <property type="evidence" value="ECO:0007669"/>
    <property type="project" value="InterPro"/>
</dbReference>
<evidence type="ECO:0000256" key="3">
    <source>
        <dbReference type="ARBA" id="ARBA00022692"/>
    </source>
</evidence>
<dbReference type="AlphaFoldDB" id="A0A0S2M5T5"/>
<reference evidence="11 12" key="1">
    <citation type="journal article" date="2005" name="Science">
        <title>The genome of the basidiomycetous yeast and human pathogen Cryptococcus neoformans.</title>
        <authorList>
            <person name="Loftus B.J."/>
            <person name="Fung E."/>
            <person name="Roncaglia P."/>
            <person name="Rowley D."/>
            <person name="Amedeo P."/>
            <person name="Bruno D."/>
            <person name="Vamathevan J."/>
            <person name="Miranda M."/>
            <person name="Anderson I.J."/>
            <person name="Fraser J.A."/>
            <person name="Allen J.E."/>
            <person name="Bosdet I.E."/>
            <person name="Brent M.R."/>
            <person name="Chiu R."/>
            <person name="Doering T.L."/>
            <person name="Donlin M.J."/>
            <person name="D'Souza C.A."/>
            <person name="Fox D.S."/>
            <person name="Grinberg V."/>
            <person name="Fu J."/>
            <person name="Fukushima M."/>
            <person name="Haas B.J."/>
            <person name="Huang J.C."/>
            <person name="Janbon G."/>
            <person name="Jones S.J."/>
            <person name="Koo H.L."/>
            <person name="Krzywinski M.I."/>
            <person name="Kwon-Chung J.K."/>
            <person name="Lengeler K.B."/>
            <person name="Maiti R."/>
            <person name="Marra M.A."/>
            <person name="Marra R.E."/>
            <person name="Mathewson C.A."/>
            <person name="Mitchell T.G."/>
            <person name="Pertea M."/>
            <person name="Riggs F.R."/>
            <person name="Salzberg S.L."/>
            <person name="Schein J.E."/>
            <person name="Shvartsbeyn A."/>
            <person name="Shin H."/>
            <person name="Shumway M."/>
            <person name="Specht C.A."/>
            <person name="Suh B.B."/>
            <person name="Tenney A."/>
            <person name="Utterback T.R."/>
            <person name="Wickes B.L."/>
            <person name="Wortman J.R."/>
            <person name="Wye N.H."/>
            <person name="Kronstad J.W."/>
            <person name="Lodge J.K."/>
            <person name="Heitman J."/>
            <person name="Davis R.W."/>
            <person name="Fraser C.M."/>
            <person name="Hyman R.W."/>
        </authorList>
    </citation>
    <scope>NUCLEOTIDE SEQUENCE [LARGE SCALE GENOMIC DNA]</scope>
    <source>
        <strain evidence="12">JEC21 / ATCC MYA-565</strain>
    </source>
</reference>
<evidence type="ECO:0000256" key="6">
    <source>
        <dbReference type="ARBA" id="ARBA00023136"/>
    </source>
</evidence>
<accession>A0A0S2M5T5</accession>
<dbReference type="SUPFAM" id="SSF50911">
    <property type="entry name" value="Mannose 6-phosphate receptor domain"/>
    <property type="match status" value="1"/>
</dbReference>
<dbReference type="Pfam" id="PF00878">
    <property type="entry name" value="CIMR"/>
    <property type="match status" value="1"/>
</dbReference>
<protein>
    <recommendedName>
        <fullName evidence="10">MRH domain-containing protein</fullName>
    </recommendedName>
</protein>
<keyword evidence="3 9" id="KW-0812">Transmembrane</keyword>
<dbReference type="InterPro" id="IPR009011">
    <property type="entry name" value="Man6P_isomerase_rcpt-bd_dom_sf"/>
</dbReference>
<feature type="compositionally biased region" description="Basic and acidic residues" evidence="8">
    <location>
        <begin position="245"/>
        <end position="267"/>
    </location>
</feature>
<evidence type="ECO:0000313" key="12">
    <source>
        <dbReference type="Proteomes" id="UP000002149"/>
    </source>
</evidence>
<dbReference type="PaxDb" id="214684-A0A0S2M5T5"/>
<keyword evidence="12" id="KW-1185">Reference proteome</keyword>
<dbReference type="GO" id="GO:0000139">
    <property type="term" value="C:Golgi membrane"/>
    <property type="evidence" value="ECO:0007669"/>
    <property type="project" value="UniProtKB-SubCell"/>
</dbReference>
<feature type="region of interest" description="Disordered" evidence="8">
    <location>
        <begin position="215"/>
        <end position="267"/>
    </location>
</feature>
<dbReference type="KEGG" id="cne:CNH02735"/>
<feature type="transmembrane region" description="Helical" evidence="9">
    <location>
        <begin position="169"/>
        <end position="191"/>
    </location>
</feature>
<dbReference type="VEuPathDB" id="FungiDB:CNH02735"/>
<dbReference type="InterPro" id="IPR044865">
    <property type="entry name" value="MRH_dom"/>
</dbReference>
<dbReference type="Gene3D" id="2.70.130.10">
    <property type="entry name" value="Mannose-6-phosphate receptor binding domain"/>
    <property type="match status" value="1"/>
</dbReference>
<dbReference type="GeneID" id="36393010"/>
<evidence type="ECO:0000313" key="11">
    <source>
        <dbReference type="EMBL" id="ALO69512.1"/>
    </source>
</evidence>
<evidence type="ECO:0000256" key="9">
    <source>
        <dbReference type="SAM" id="Phobius"/>
    </source>
</evidence>
<feature type="compositionally biased region" description="Polar residues" evidence="8">
    <location>
        <begin position="215"/>
        <end position="225"/>
    </location>
</feature>
<keyword evidence="7" id="KW-1015">Disulfide bond</keyword>
<dbReference type="RefSeq" id="XP_024514595.1">
    <property type="nucleotide sequence ID" value="XM_024658678.1"/>
</dbReference>
<dbReference type="OrthoDB" id="4504960at2759"/>
<comment type="subcellular location">
    <subcellularLocation>
        <location evidence="1">Endomembrane system</location>
    </subcellularLocation>
</comment>
<evidence type="ECO:0000256" key="5">
    <source>
        <dbReference type="ARBA" id="ARBA00022989"/>
    </source>
</evidence>
<dbReference type="GO" id="GO:0038023">
    <property type="term" value="F:signaling receptor activity"/>
    <property type="evidence" value="ECO:0007669"/>
    <property type="project" value="InterPro"/>
</dbReference>
<keyword evidence="6 9" id="KW-0472">Membrane</keyword>
<dbReference type="Proteomes" id="UP000002149">
    <property type="component" value="Chromosome 8"/>
</dbReference>
<dbReference type="PANTHER" id="PTHR15071">
    <property type="entry name" value="MANNOSE-6-PHOSPHATE RECEPTOR FAMILY MEMBER"/>
    <property type="match status" value="1"/>
</dbReference>
<dbReference type="GO" id="GO:0010008">
    <property type="term" value="C:endosome membrane"/>
    <property type="evidence" value="ECO:0007669"/>
    <property type="project" value="UniProtKB-SubCell"/>
</dbReference>
<dbReference type="STRING" id="214684.A0A0S2M5T5"/>
<name>A0A0S2M5T5_CRYD1</name>
<dbReference type="EMBL" id="AE017348">
    <property type="protein sequence ID" value="ALO69512.1"/>
    <property type="molecule type" value="Genomic_DNA"/>
</dbReference>